<protein>
    <submittedName>
        <fullName evidence="1">Uncharacterized protein</fullName>
    </submittedName>
</protein>
<sequence length="129" mass="14883">MVELATIGLGVKILWMGAILPQVCVMYHQYTVAEVSVGGFKVGKDWFFRCETNLYIQSKDRISGSVGVGIAYTRAQGRGLFNLQAMGSLIYREHFSNYWVTCSYMWFTQVRDVRNRIWCITGTGEYWER</sequence>
<name>A0A257LXL9_UNCW3</name>
<dbReference type="Proteomes" id="UP000216312">
    <property type="component" value="Unassembled WGS sequence"/>
</dbReference>
<reference evidence="2" key="1">
    <citation type="submission" date="2017-07" db="EMBL/GenBank/DDBJ databases">
        <title>Novel pathways for hydrocarbon cycling and metabolic interdependencies in hydrothermal sediment communities.</title>
        <authorList>
            <person name="Dombrowski N."/>
            <person name="Seitz K."/>
            <person name="Teske A."/>
            <person name="Baker B."/>
        </authorList>
    </citation>
    <scope>NUCLEOTIDE SEQUENCE [LARGE SCALE GENOMIC DNA]</scope>
</reference>
<comment type="caution">
    <text evidence="1">The sequence shown here is derived from an EMBL/GenBank/DDBJ whole genome shotgun (WGS) entry which is preliminary data.</text>
</comment>
<dbReference type="AlphaFoldDB" id="A0A257LXL9"/>
<dbReference type="EMBL" id="NMUJ01000004">
    <property type="protein sequence ID" value="OYV03481.1"/>
    <property type="molecule type" value="Genomic_DNA"/>
</dbReference>
<gene>
    <name evidence="1" type="ORF">CGW93_00635</name>
</gene>
<proteinExistence type="predicted"/>
<evidence type="ECO:0000313" key="2">
    <source>
        <dbReference type="Proteomes" id="UP000216312"/>
    </source>
</evidence>
<organism evidence="1 2">
    <name type="scientific">candidate division WOR-3 bacterium 4484_18</name>
    <dbReference type="NCBI Taxonomy" id="2020626"/>
    <lineage>
        <taxon>Bacteria</taxon>
        <taxon>Bacteria division WOR-3</taxon>
    </lineage>
</organism>
<evidence type="ECO:0000313" key="1">
    <source>
        <dbReference type="EMBL" id="OYV03481.1"/>
    </source>
</evidence>
<accession>A0A257LXL9</accession>